<feature type="chain" id="PRO_5042600013" evidence="1">
    <location>
        <begin position="21"/>
        <end position="381"/>
    </location>
</feature>
<reference evidence="2" key="1">
    <citation type="submission" date="2025-08" db="UniProtKB">
        <authorList>
            <consortium name="RefSeq"/>
        </authorList>
    </citation>
    <scope>IDENTIFICATION</scope>
</reference>
<keyword evidence="1" id="KW-0732">Signal</keyword>
<dbReference type="Proteomes" id="UP000694872">
    <property type="component" value="Unplaced"/>
</dbReference>
<gene>
    <name evidence="2" type="primary">LOC106118051</name>
</gene>
<dbReference type="RefSeq" id="XP_013168064.1">
    <property type="nucleotide sequence ID" value="XM_013312610.1"/>
</dbReference>
<feature type="signal peptide" evidence="1">
    <location>
        <begin position="1"/>
        <end position="20"/>
    </location>
</feature>
<dbReference type="AlphaFoldDB" id="A0AAJ7E9F6"/>
<organism evidence="2">
    <name type="scientific">Papilio xuthus</name>
    <name type="common">Asian swallowtail butterfly</name>
    <dbReference type="NCBI Taxonomy" id="66420"/>
    <lineage>
        <taxon>Eukaryota</taxon>
        <taxon>Metazoa</taxon>
        <taxon>Ecdysozoa</taxon>
        <taxon>Arthropoda</taxon>
        <taxon>Hexapoda</taxon>
        <taxon>Insecta</taxon>
        <taxon>Pterygota</taxon>
        <taxon>Neoptera</taxon>
        <taxon>Endopterygota</taxon>
        <taxon>Lepidoptera</taxon>
        <taxon>Glossata</taxon>
        <taxon>Ditrysia</taxon>
        <taxon>Papilionoidea</taxon>
        <taxon>Papilionidae</taxon>
        <taxon>Papilioninae</taxon>
        <taxon>Papilio</taxon>
    </lineage>
</organism>
<accession>A0AAJ7E9F6</accession>
<dbReference type="GeneID" id="106118051"/>
<proteinExistence type="predicted"/>
<sequence length="381" mass="43364">MDSMHLLLVLAMTTVMHLHALQLQELNKNPGILPVRQGTAVVSNKHWIIVKTLNFQPMTEDVKINVLKTVELNTLVFNLDKNFSYTFIDLKLQLDYIKNLTIDKLQQVTPSSRIKRGLLNPLGSLIKIITGNLDNDDAIRYDKIITQFKNNQNINNRKITLITEMVQTIANTTFKLNDNLFQINNAINSLSTNISILFQRERLNHIEIRIEADESFYFCPEDDTTQLIKDACITDLMMYAENISSCLPIPVDLEAVRVQLIQQNTWILYTKEPTLLTKLCTDEVSRQKIYGTYIITLDDNCSARIKDINLTRQPVENESSTYLKVPLINLPTINLPAEAPPLKPMNLKGIELTNLKLLSIALAKSDPENSESENSIVKIKS</sequence>
<name>A0AAJ7E9F6_PAPXU</name>
<evidence type="ECO:0000256" key="1">
    <source>
        <dbReference type="SAM" id="SignalP"/>
    </source>
</evidence>
<feature type="non-terminal residue" evidence="2">
    <location>
        <position position="381"/>
    </location>
</feature>
<protein>
    <submittedName>
        <fullName evidence="2">Uncharacterized protein LOC106118051</fullName>
    </submittedName>
</protein>
<dbReference type="KEGG" id="pxu:106118051"/>
<evidence type="ECO:0000313" key="2">
    <source>
        <dbReference type="RefSeq" id="XP_013168064.1"/>
    </source>
</evidence>